<evidence type="ECO:0000259" key="4">
    <source>
        <dbReference type="PROSITE" id="PS50127"/>
    </source>
</evidence>
<dbReference type="Proteomes" id="UP001530315">
    <property type="component" value="Unassembled WGS sequence"/>
</dbReference>
<dbReference type="SUPFAM" id="SSF54495">
    <property type="entry name" value="UBC-like"/>
    <property type="match status" value="1"/>
</dbReference>
<organism evidence="5 6">
    <name type="scientific">Stephanodiscus triporus</name>
    <dbReference type="NCBI Taxonomy" id="2934178"/>
    <lineage>
        <taxon>Eukaryota</taxon>
        <taxon>Sar</taxon>
        <taxon>Stramenopiles</taxon>
        <taxon>Ochrophyta</taxon>
        <taxon>Bacillariophyta</taxon>
        <taxon>Coscinodiscophyceae</taxon>
        <taxon>Thalassiosirophycidae</taxon>
        <taxon>Stephanodiscales</taxon>
        <taxon>Stephanodiscaceae</taxon>
        <taxon>Stephanodiscus</taxon>
    </lineage>
</organism>
<dbReference type="InterPro" id="IPR000608">
    <property type="entry name" value="UBC"/>
</dbReference>
<dbReference type="SMART" id="SM00212">
    <property type="entry name" value="UBCc"/>
    <property type="match status" value="1"/>
</dbReference>
<dbReference type="Gene3D" id="3.10.110.10">
    <property type="entry name" value="Ubiquitin Conjugating Enzyme"/>
    <property type="match status" value="1"/>
</dbReference>
<sequence length="546" mass="61361">MEFFPSFGGGGKRKTPPTESGTGYGGQPGDTKKLIAGRKKAEKASTKDDRANVRFLQQMQSQLQNADHRLRSKRSEFDDEVRKKLSTLLADTFRNQVPTDWDQRKDLYKVALDVCRTLATNASLGTIFGHKDESEGVLYWLLDFSQHAKDILNRQSELGWTAEDENDLLLATHVIEVAEAALKISRRCPSKPVAELSVVSLGERYQSKLGPLRFDSVDTMQNHFFLQKMPTAPSLDTRLLFKELVSYRTALPVEYGSSCFCRVINSRLDMVRVMITGPDESPYANGIFLFDVNLPSTYPRVSPKVQFLTTGGGSIRFNPNLYNDGKVCLSLLGTWSGPGWVSGQSTLLQVLISIQSLILVPDPYYNEPAWESSRGTAHGAAQSKAYNQKIRTHTLSTAIESHLSSILSYKNPYVEFESVMINHFLEKRSLIQHEIWSWVKDDSKLKSIVDKICSLLEQLSNRERGLARSRRIRGTSAVAKKATETINLYDSEEDETFKPQTKKPHNGPVKSNETIEIDLSDDEEEKKDEKEGSRTVCAKSNSLMSN</sequence>
<keyword evidence="2" id="KW-0833">Ubl conjugation pathway</keyword>
<comment type="caution">
    <text evidence="5">The sequence shown here is derived from an EMBL/GenBank/DDBJ whole genome shotgun (WGS) entry which is preliminary data.</text>
</comment>
<dbReference type="Pfam" id="PF00179">
    <property type="entry name" value="UQ_con"/>
    <property type="match status" value="1"/>
</dbReference>
<dbReference type="AlphaFoldDB" id="A0ABD3Q9P6"/>
<protein>
    <recommendedName>
        <fullName evidence="4">UBC core domain-containing protein</fullName>
    </recommendedName>
</protein>
<name>A0ABD3Q9P6_9STRA</name>
<dbReference type="GO" id="GO:0016740">
    <property type="term" value="F:transferase activity"/>
    <property type="evidence" value="ECO:0007669"/>
    <property type="project" value="UniProtKB-KW"/>
</dbReference>
<dbReference type="InterPro" id="IPR016135">
    <property type="entry name" value="UBQ-conjugating_enzyme/RWD"/>
</dbReference>
<dbReference type="PROSITE" id="PS50127">
    <property type="entry name" value="UBC_2"/>
    <property type="match status" value="1"/>
</dbReference>
<evidence type="ECO:0000313" key="5">
    <source>
        <dbReference type="EMBL" id="KAL3797082.1"/>
    </source>
</evidence>
<evidence type="ECO:0000256" key="2">
    <source>
        <dbReference type="ARBA" id="ARBA00022786"/>
    </source>
</evidence>
<feature type="region of interest" description="Disordered" evidence="3">
    <location>
        <begin position="1"/>
        <end position="48"/>
    </location>
</feature>
<gene>
    <name evidence="5" type="ORF">ACHAW5_007583</name>
</gene>
<evidence type="ECO:0000256" key="1">
    <source>
        <dbReference type="ARBA" id="ARBA00022679"/>
    </source>
</evidence>
<accession>A0ABD3Q9P6</accession>
<dbReference type="PANTHER" id="PTHR46116">
    <property type="entry name" value="(E3-INDEPENDENT) E2 UBIQUITIN-CONJUGATING ENZYME"/>
    <property type="match status" value="1"/>
</dbReference>
<feature type="domain" description="UBC core" evidence="4">
    <location>
        <begin position="235"/>
        <end position="399"/>
    </location>
</feature>
<dbReference type="CDD" id="cd23810">
    <property type="entry name" value="UBCc_BIRC6"/>
    <property type="match status" value="1"/>
</dbReference>
<keyword evidence="6" id="KW-1185">Reference proteome</keyword>
<reference evidence="5 6" key="1">
    <citation type="submission" date="2024-10" db="EMBL/GenBank/DDBJ databases">
        <title>Updated reference genomes for cyclostephanoid diatoms.</title>
        <authorList>
            <person name="Roberts W.R."/>
            <person name="Alverson A.J."/>
        </authorList>
    </citation>
    <scope>NUCLEOTIDE SEQUENCE [LARGE SCALE GENOMIC DNA]</scope>
    <source>
        <strain evidence="5 6">AJA276-08</strain>
    </source>
</reference>
<feature type="compositionally biased region" description="Acidic residues" evidence="3">
    <location>
        <begin position="515"/>
        <end position="526"/>
    </location>
</feature>
<dbReference type="PANTHER" id="PTHR46116:SF39">
    <property type="entry name" value="BACULOVIRAL IAP REPEAT-CONTAINING PROTEIN 6"/>
    <property type="match status" value="1"/>
</dbReference>
<feature type="region of interest" description="Disordered" evidence="3">
    <location>
        <begin position="490"/>
        <end position="546"/>
    </location>
</feature>
<dbReference type="EMBL" id="JALLAZ020000359">
    <property type="protein sequence ID" value="KAL3797082.1"/>
    <property type="molecule type" value="Genomic_DNA"/>
</dbReference>
<evidence type="ECO:0000256" key="3">
    <source>
        <dbReference type="SAM" id="MobiDB-lite"/>
    </source>
</evidence>
<keyword evidence="1" id="KW-0808">Transferase</keyword>
<proteinExistence type="predicted"/>
<evidence type="ECO:0000313" key="6">
    <source>
        <dbReference type="Proteomes" id="UP001530315"/>
    </source>
</evidence>